<dbReference type="PANTHER" id="PTHR15909:SF0">
    <property type="entry name" value="LARGE RIBOSOMAL SUBUNIT PROTEIN BL35M"/>
    <property type="match status" value="1"/>
</dbReference>
<evidence type="ECO:0000313" key="9">
    <source>
        <dbReference type="EMBL" id="VDI43670.1"/>
    </source>
</evidence>
<organism evidence="9 10">
    <name type="scientific">Mytilus galloprovincialis</name>
    <name type="common">Mediterranean mussel</name>
    <dbReference type="NCBI Taxonomy" id="29158"/>
    <lineage>
        <taxon>Eukaryota</taxon>
        <taxon>Metazoa</taxon>
        <taxon>Spiralia</taxon>
        <taxon>Lophotrochozoa</taxon>
        <taxon>Mollusca</taxon>
        <taxon>Bivalvia</taxon>
        <taxon>Autobranchia</taxon>
        <taxon>Pteriomorphia</taxon>
        <taxon>Mytilida</taxon>
        <taxon>Mytiloidea</taxon>
        <taxon>Mytilidae</taxon>
        <taxon>Mytilinae</taxon>
        <taxon>Mytilus</taxon>
    </lineage>
</organism>
<comment type="caution">
    <text evidence="9">The sequence shown here is derived from an EMBL/GenBank/DDBJ whole genome shotgun (WGS) entry which is preliminary data.</text>
</comment>
<dbReference type="GO" id="GO:0003735">
    <property type="term" value="F:structural constituent of ribosome"/>
    <property type="evidence" value="ECO:0007669"/>
    <property type="project" value="InterPro"/>
</dbReference>
<evidence type="ECO:0000256" key="1">
    <source>
        <dbReference type="ARBA" id="ARBA00004173"/>
    </source>
</evidence>
<dbReference type="OrthoDB" id="5847109at2759"/>
<evidence type="ECO:0000256" key="2">
    <source>
        <dbReference type="ARBA" id="ARBA00006598"/>
    </source>
</evidence>
<dbReference type="Proteomes" id="UP000596742">
    <property type="component" value="Unassembled WGS sequence"/>
</dbReference>
<dbReference type="InterPro" id="IPR037229">
    <property type="entry name" value="Ribosomal_bL35_sf"/>
</dbReference>
<comment type="subcellular location">
    <subcellularLocation>
        <location evidence="1">Mitochondrion</location>
    </subcellularLocation>
</comment>
<evidence type="ECO:0000313" key="10">
    <source>
        <dbReference type="Proteomes" id="UP000596742"/>
    </source>
</evidence>
<dbReference type="AlphaFoldDB" id="A0A8B6F2S9"/>
<dbReference type="PANTHER" id="PTHR15909">
    <property type="entry name" value="39S RIBOSOMAL PROTEIN L35, MITOCHONDRIAL"/>
    <property type="match status" value="1"/>
</dbReference>
<dbReference type="InterPro" id="IPR019338">
    <property type="entry name" value="Ribosomal_bL35m"/>
</dbReference>
<evidence type="ECO:0000256" key="6">
    <source>
        <dbReference type="ARBA" id="ARBA00023274"/>
    </source>
</evidence>
<dbReference type="EMBL" id="UYJE01006173">
    <property type="protein sequence ID" value="VDI43670.1"/>
    <property type="molecule type" value="Genomic_DNA"/>
</dbReference>
<evidence type="ECO:0000256" key="8">
    <source>
        <dbReference type="ARBA" id="ARBA00035418"/>
    </source>
</evidence>
<dbReference type="SUPFAM" id="SSF143034">
    <property type="entry name" value="L35p-like"/>
    <property type="match status" value="1"/>
</dbReference>
<reference evidence="9" key="1">
    <citation type="submission" date="2018-11" db="EMBL/GenBank/DDBJ databases">
        <authorList>
            <person name="Alioto T."/>
            <person name="Alioto T."/>
        </authorList>
    </citation>
    <scope>NUCLEOTIDE SEQUENCE</scope>
</reference>
<evidence type="ECO:0000256" key="4">
    <source>
        <dbReference type="ARBA" id="ARBA00022980"/>
    </source>
</evidence>
<gene>
    <name evidence="9" type="ORF">MGAL_10B063424</name>
</gene>
<dbReference type="InterPro" id="IPR021137">
    <property type="entry name" value="Ribosomal_bL35-like"/>
</dbReference>
<evidence type="ECO:0000256" key="5">
    <source>
        <dbReference type="ARBA" id="ARBA00023128"/>
    </source>
</evidence>
<keyword evidence="4 9" id="KW-0689">Ribosomal protein</keyword>
<dbReference type="GO" id="GO:0005739">
    <property type="term" value="C:mitochondrion"/>
    <property type="evidence" value="ECO:0007669"/>
    <property type="project" value="UniProtKB-SubCell"/>
</dbReference>
<proteinExistence type="inferred from homology"/>
<keyword evidence="6" id="KW-0687">Ribonucleoprotein</keyword>
<name>A0A8B6F2S9_MYTGA</name>
<protein>
    <recommendedName>
        <fullName evidence="7">Large ribosomal subunit protein bL35m</fullName>
    </recommendedName>
    <alternativeName>
        <fullName evidence="8">39S ribosomal protein L35, mitochondrial</fullName>
    </alternativeName>
</protein>
<dbReference type="Pfam" id="PF01632">
    <property type="entry name" value="Ribosomal_L35p"/>
    <property type="match status" value="1"/>
</dbReference>
<sequence>MAAPMKKITGLLPPLCKAFSACCHVTHVKPALTISNRLYTPIQSARNYNILPNGSFPIRRSILQSYTPLVQTSVRTRMDWAEPTIVCDKKEGKPQSNKNVLKRFKRLNCGLWIRTRAGRSKKLWRMGQQKKWRHRLHVVCNASQSTLLDKMVTKYWKKKTYFVDDPYEPYQKRTKMEKFGLDIQKPKFVP</sequence>
<keyword evidence="3" id="KW-0809">Transit peptide</keyword>
<comment type="similarity">
    <text evidence="2">Belongs to the bacterial ribosomal protein bL35 family.</text>
</comment>
<dbReference type="GO" id="GO:0006412">
    <property type="term" value="P:translation"/>
    <property type="evidence" value="ECO:0007669"/>
    <property type="project" value="InterPro"/>
</dbReference>
<dbReference type="GO" id="GO:0005840">
    <property type="term" value="C:ribosome"/>
    <property type="evidence" value="ECO:0007669"/>
    <property type="project" value="UniProtKB-KW"/>
</dbReference>
<evidence type="ECO:0000256" key="7">
    <source>
        <dbReference type="ARBA" id="ARBA00035273"/>
    </source>
</evidence>
<dbReference type="GO" id="GO:1990904">
    <property type="term" value="C:ribonucleoprotein complex"/>
    <property type="evidence" value="ECO:0007669"/>
    <property type="project" value="UniProtKB-KW"/>
</dbReference>
<accession>A0A8B6F2S9</accession>
<keyword evidence="10" id="KW-1185">Reference proteome</keyword>
<keyword evidence="5" id="KW-0496">Mitochondrion</keyword>
<evidence type="ECO:0000256" key="3">
    <source>
        <dbReference type="ARBA" id="ARBA00022946"/>
    </source>
</evidence>